<dbReference type="STRING" id="1915400.FM21_34990"/>
<reference evidence="1 2" key="1">
    <citation type="submission" date="2014-05" db="EMBL/GenBank/DDBJ databases">
        <title>Complete genome sequence of the Streptomyces mutabilis TRM45540.</title>
        <authorList>
            <person name="Luo X."/>
            <person name="Zhang L."/>
        </authorList>
    </citation>
    <scope>NUCLEOTIDE SEQUENCE [LARGE SCALE GENOMIC DNA]</scope>
    <source>
        <strain evidence="1 2">TRM45540</strain>
    </source>
</reference>
<keyword evidence="2" id="KW-1185">Reference proteome</keyword>
<evidence type="ECO:0000313" key="2">
    <source>
        <dbReference type="Proteomes" id="UP000029095"/>
    </source>
</evidence>
<evidence type="ECO:0000313" key="1">
    <source>
        <dbReference type="EMBL" id="KFG71465.1"/>
    </source>
</evidence>
<dbReference type="HOGENOM" id="CLU_1936990_0_0_11"/>
<sequence length="130" mass="14186">MLKQLMSTELADVLDGVQRQSPELTGPLSMLDEATLGWTWRYPQLTEAQQAFSRARHQQFPRTRTEQTWQEVVATATALAAALRELGDVRLERCAAPAGWGTCGLVLPEQGPCLGEQEHLASPAGSKAAQ</sequence>
<protein>
    <submittedName>
        <fullName evidence="1">Uncharacterized protein</fullName>
    </submittedName>
</protein>
<name>A0A086MRE7_9ACTN</name>
<dbReference type="AlphaFoldDB" id="A0A086MRE7"/>
<dbReference type="Proteomes" id="UP000029095">
    <property type="component" value="Unassembled WGS sequence"/>
</dbReference>
<proteinExistence type="predicted"/>
<dbReference type="RefSeq" id="WP_043385967.1">
    <property type="nucleotide sequence ID" value="NZ_KN039950.1"/>
</dbReference>
<dbReference type="EMBL" id="JNFQ01000007">
    <property type="protein sequence ID" value="KFG71465.1"/>
    <property type="molecule type" value="Genomic_DNA"/>
</dbReference>
<gene>
    <name evidence="1" type="ORF">FM21_34990</name>
</gene>
<accession>A0A086MRE7</accession>
<organism evidence="1 2">
    <name type="scientific">Streptomyces mutabilis</name>
    <dbReference type="NCBI Taxonomy" id="67332"/>
    <lineage>
        <taxon>Bacteria</taxon>
        <taxon>Bacillati</taxon>
        <taxon>Actinomycetota</taxon>
        <taxon>Actinomycetes</taxon>
        <taxon>Kitasatosporales</taxon>
        <taxon>Streptomycetaceae</taxon>
        <taxon>Streptomyces</taxon>
    </lineage>
</organism>
<comment type="caution">
    <text evidence="1">The sequence shown here is derived from an EMBL/GenBank/DDBJ whole genome shotgun (WGS) entry which is preliminary data.</text>
</comment>